<dbReference type="InterPro" id="IPR043133">
    <property type="entry name" value="GTP-CH-I_C/QueF"/>
</dbReference>
<dbReference type="SUPFAM" id="SSF55620">
    <property type="entry name" value="Tetrahydrobiopterin biosynthesis enzymes-like"/>
    <property type="match status" value="1"/>
</dbReference>
<comment type="pathway">
    <text evidence="2 6">Cofactor biosynthesis; tetrahydrofolate biosynthesis; 2-amino-4-hydroxy-6-hydroxymethyl-7,8-dihydropteridine diphosphate from 7,8-dihydroneopterin triphosphate: step 3/4.</text>
</comment>
<dbReference type="Pfam" id="PF02152">
    <property type="entry name" value="FolB"/>
    <property type="match status" value="1"/>
</dbReference>
<evidence type="ECO:0000256" key="1">
    <source>
        <dbReference type="ARBA" id="ARBA00001353"/>
    </source>
</evidence>
<evidence type="ECO:0000256" key="3">
    <source>
        <dbReference type="ARBA" id="ARBA00005708"/>
    </source>
</evidence>
<keyword evidence="9" id="KW-1185">Reference proteome</keyword>
<dbReference type="PANTHER" id="PTHR42844:SF1">
    <property type="entry name" value="DIHYDRONEOPTERIN ALDOLASE 1-RELATED"/>
    <property type="match status" value="1"/>
</dbReference>
<dbReference type="PANTHER" id="PTHR42844">
    <property type="entry name" value="DIHYDRONEOPTERIN ALDOLASE 1-RELATED"/>
    <property type="match status" value="1"/>
</dbReference>
<sequence>MNEEQGRIALSGLRVRGRHGVFDFEREQGQDFVIDVRLDLDLRPAAASDDVTDTVHYGELAERLAAIVAGEPVNLIETLADRLLTACLDDARVTAAEVTVHKPQAPIPLEFADVAVTLRRSRA</sequence>
<dbReference type="Proteomes" id="UP000609879">
    <property type="component" value="Unassembled WGS sequence"/>
</dbReference>
<dbReference type="InterPro" id="IPR006157">
    <property type="entry name" value="FolB_dom"/>
</dbReference>
<organism evidence="8 9">
    <name type="scientific">Paractinoplanes deccanensis</name>
    <dbReference type="NCBI Taxonomy" id="113561"/>
    <lineage>
        <taxon>Bacteria</taxon>
        <taxon>Bacillati</taxon>
        <taxon>Actinomycetota</taxon>
        <taxon>Actinomycetes</taxon>
        <taxon>Micromonosporales</taxon>
        <taxon>Micromonosporaceae</taxon>
        <taxon>Paractinoplanes</taxon>
    </lineage>
</organism>
<dbReference type="CDD" id="cd00534">
    <property type="entry name" value="DHNA_DHNTPE"/>
    <property type="match status" value="1"/>
</dbReference>
<dbReference type="EMBL" id="BOMI01000072">
    <property type="protein sequence ID" value="GID75195.1"/>
    <property type="molecule type" value="Genomic_DNA"/>
</dbReference>
<feature type="domain" description="Dihydroneopterin aldolase/epimerase" evidence="7">
    <location>
        <begin position="8"/>
        <end position="120"/>
    </location>
</feature>
<name>A0ABQ3Y5P5_9ACTN</name>
<keyword evidence="5 6" id="KW-0456">Lyase</keyword>
<comment type="caution">
    <text evidence="8">The sequence shown here is derived from an EMBL/GenBank/DDBJ whole genome shotgun (WGS) entry which is preliminary data.</text>
</comment>
<dbReference type="RefSeq" id="WP_203765221.1">
    <property type="nucleotide sequence ID" value="NZ_BAAABO010000019.1"/>
</dbReference>
<dbReference type="InterPro" id="IPR006156">
    <property type="entry name" value="Dihydroneopterin_aldolase"/>
</dbReference>
<comment type="function">
    <text evidence="6">Catalyzes the conversion of 7,8-dihydroneopterin to 6-hydroxymethyl-7,8-dihydropterin.</text>
</comment>
<evidence type="ECO:0000313" key="8">
    <source>
        <dbReference type="EMBL" id="GID75195.1"/>
    </source>
</evidence>
<reference evidence="8 9" key="1">
    <citation type="submission" date="2021-01" db="EMBL/GenBank/DDBJ databases">
        <title>Whole genome shotgun sequence of Actinoplanes deccanensis NBRC 13994.</title>
        <authorList>
            <person name="Komaki H."/>
            <person name="Tamura T."/>
        </authorList>
    </citation>
    <scope>NUCLEOTIDE SEQUENCE [LARGE SCALE GENOMIC DNA]</scope>
    <source>
        <strain evidence="8 9">NBRC 13994</strain>
    </source>
</reference>
<dbReference type="Gene3D" id="3.30.1130.10">
    <property type="match status" value="1"/>
</dbReference>
<dbReference type="SMART" id="SM00905">
    <property type="entry name" value="FolB"/>
    <property type="match status" value="1"/>
</dbReference>
<protein>
    <recommendedName>
        <fullName evidence="6">7,8-dihydroneopterin aldolase</fullName>
        <ecNumber evidence="6">4.1.2.25</ecNumber>
    </recommendedName>
</protein>
<dbReference type="NCBIfam" id="TIGR00525">
    <property type="entry name" value="folB"/>
    <property type="match status" value="1"/>
</dbReference>
<evidence type="ECO:0000256" key="6">
    <source>
        <dbReference type="RuleBase" id="RU362079"/>
    </source>
</evidence>
<accession>A0ABQ3Y5P5</accession>
<evidence type="ECO:0000313" key="9">
    <source>
        <dbReference type="Proteomes" id="UP000609879"/>
    </source>
</evidence>
<evidence type="ECO:0000256" key="5">
    <source>
        <dbReference type="ARBA" id="ARBA00023239"/>
    </source>
</evidence>
<evidence type="ECO:0000259" key="7">
    <source>
        <dbReference type="SMART" id="SM00905"/>
    </source>
</evidence>
<dbReference type="EC" id="4.1.2.25" evidence="6"/>
<keyword evidence="4 6" id="KW-0289">Folate biosynthesis</keyword>
<dbReference type="NCBIfam" id="TIGR00526">
    <property type="entry name" value="folB_dom"/>
    <property type="match status" value="1"/>
</dbReference>
<gene>
    <name evidence="8" type="primary">folB</name>
    <name evidence="8" type="ORF">Ade02nite_38360</name>
</gene>
<comment type="catalytic activity">
    <reaction evidence="1 6">
        <text>7,8-dihydroneopterin = 6-hydroxymethyl-7,8-dihydropterin + glycolaldehyde</text>
        <dbReference type="Rhea" id="RHEA:10540"/>
        <dbReference type="ChEBI" id="CHEBI:17001"/>
        <dbReference type="ChEBI" id="CHEBI:17071"/>
        <dbReference type="ChEBI" id="CHEBI:44841"/>
        <dbReference type="EC" id="4.1.2.25"/>
    </reaction>
</comment>
<evidence type="ECO:0000256" key="4">
    <source>
        <dbReference type="ARBA" id="ARBA00022909"/>
    </source>
</evidence>
<evidence type="ECO:0000256" key="2">
    <source>
        <dbReference type="ARBA" id="ARBA00005013"/>
    </source>
</evidence>
<comment type="similarity">
    <text evidence="3 6">Belongs to the DHNA family.</text>
</comment>
<proteinExistence type="inferred from homology"/>